<dbReference type="KEGG" id="pca:Pcar_0134"/>
<organism evidence="2 3">
    <name type="scientific">Syntrophotalea carbinolica (strain DSM 2380 / NBRC 103641 / GraBd1)</name>
    <name type="common">Pelobacter carbinolicus</name>
    <dbReference type="NCBI Taxonomy" id="338963"/>
    <lineage>
        <taxon>Bacteria</taxon>
        <taxon>Pseudomonadati</taxon>
        <taxon>Thermodesulfobacteriota</taxon>
        <taxon>Desulfuromonadia</taxon>
        <taxon>Desulfuromonadales</taxon>
        <taxon>Syntrophotaleaceae</taxon>
        <taxon>Syntrophotalea</taxon>
    </lineage>
</organism>
<dbReference type="OrthoDB" id="5402527at2"/>
<keyword evidence="1" id="KW-0472">Membrane</keyword>
<accession>Q3A896</accession>
<feature type="transmembrane region" description="Helical" evidence="1">
    <location>
        <begin position="12"/>
        <end position="34"/>
    </location>
</feature>
<keyword evidence="1" id="KW-0812">Transmembrane</keyword>
<proteinExistence type="predicted"/>
<reference evidence="3" key="1">
    <citation type="submission" date="2005-10" db="EMBL/GenBank/DDBJ databases">
        <title>Complete sequence of Pelobacter carbinolicus DSM 2380.</title>
        <authorList>
            <person name="Copeland A."/>
            <person name="Lucas S."/>
            <person name="Lapidus A."/>
            <person name="Barry K."/>
            <person name="Detter J.C."/>
            <person name="Glavina T."/>
            <person name="Hammon N."/>
            <person name="Israni S."/>
            <person name="Pitluck S."/>
            <person name="Chertkov O."/>
            <person name="Schmutz J."/>
            <person name="Larimer F."/>
            <person name="Land M."/>
            <person name="Kyrpides N."/>
            <person name="Ivanova N."/>
            <person name="Richardson P."/>
        </authorList>
    </citation>
    <scope>NUCLEOTIDE SEQUENCE [LARGE SCALE GENOMIC DNA]</scope>
    <source>
        <strain evidence="3">DSM 2380 / NBRC 103641 / GraBd1</strain>
    </source>
</reference>
<dbReference type="InterPro" id="IPR014717">
    <property type="entry name" value="Transl_elong_EF1B/ribsomal_bS6"/>
</dbReference>
<dbReference type="STRING" id="338963.Pcar_0134"/>
<protein>
    <submittedName>
        <fullName evidence="2">Type II secretion system protein PulO, putative</fullName>
    </submittedName>
</protein>
<gene>
    <name evidence="2" type="primary">pulO-2</name>
    <name evidence="2" type="ordered locus">Pcar_0134</name>
</gene>
<dbReference type="eggNOG" id="ENOG50345N1">
    <property type="taxonomic scope" value="Bacteria"/>
</dbReference>
<dbReference type="GO" id="GO:0043683">
    <property type="term" value="P:type IV pilus assembly"/>
    <property type="evidence" value="ECO:0007669"/>
    <property type="project" value="InterPro"/>
</dbReference>
<evidence type="ECO:0000313" key="3">
    <source>
        <dbReference type="Proteomes" id="UP000002534"/>
    </source>
</evidence>
<evidence type="ECO:0000256" key="1">
    <source>
        <dbReference type="SAM" id="Phobius"/>
    </source>
</evidence>
<dbReference type="EMBL" id="CP000142">
    <property type="protein sequence ID" value="ABA87396.1"/>
    <property type="molecule type" value="Genomic_DNA"/>
</dbReference>
<keyword evidence="3" id="KW-1185">Reference proteome</keyword>
<dbReference type="InterPro" id="IPR007445">
    <property type="entry name" value="PilO"/>
</dbReference>
<evidence type="ECO:0000313" key="2">
    <source>
        <dbReference type="EMBL" id="ABA87396.1"/>
    </source>
</evidence>
<dbReference type="AlphaFoldDB" id="Q3A896"/>
<dbReference type="Gene3D" id="3.30.70.60">
    <property type="match status" value="1"/>
</dbReference>
<keyword evidence="1" id="KW-1133">Transmembrane helix</keyword>
<dbReference type="RefSeq" id="WP_011339787.1">
    <property type="nucleotide sequence ID" value="NC_007498.2"/>
</dbReference>
<dbReference type="HOGENOM" id="CLU_1433267_0_0_7"/>
<name>Q3A896_SYNC1</name>
<reference evidence="2 3" key="2">
    <citation type="journal article" date="2012" name="BMC Genomics">
        <title>The genome of Pelobacter carbinolicus reveals surprising metabolic capabilities and physiological features.</title>
        <authorList>
            <person name="Aklujkar M."/>
            <person name="Haveman S.A."/>
            <person name="Didonato R.Jr."/>
            <person name="Chertkov O."/>
            <person name="Han C.S."/>
            <person name="Land M.L."/>
            <person name="Brown P."/>
            <person name="Lovley D.R."/>
        </authorList>
    </citation>
    <scope>NUCLEOTIDE SEQUENCE [LARGE SCALE GENOMIC DNA]</scope>
    <source>
        <strain evidence="3">DSM 2380 / NBRC 103641 / GraBd1</strain>
    </source>
</reference>
<dbReference type="Pfam" id="PF04350">
    <property type="entry name" value="PilO"/>
    <property type="match status" value="1"/>
</dbReference>
<dbReference type="GO" id="GO:0043107">
    <property type="term" value="P:type IV pilus-dependent motility"/>
    <property type="evidence" value="ECO:0007669"/>
    <property type="project" value="InterPro"/>
</dbReference>
<sequence length="189" mass="21155">MTARNKIIIGYILKCPSVLGVVLLVCLNFGLTLWGTLVLSPEIDLLEADICRQTKVLETRSLPESADGSKEAAYARNARDLRAFHSAIPDQTELPALIEELFSYAAKLNISIERVTYHPYVLEGHGLLQYDLNFQLEGSYDQIKHMIFLLENSHRIIAINKLGFHRRAAGSGNVVLGLDLETYFGREVP</sequence>
<dbReference type="Proteomes" id="UP000002534">
    <property type="component" value="Chromosome"/>
</dbReference>